<dbReference type="RefSeq" id="WP_280942970.1">
    <property type="nucleotide sequence ID" value="NZ_JARYGX010000023.1"/>
</dbReference>
<sequence>MARLPVLLLACVAAALLAACASSHVLTGTPRPPIDPSQVRIYYGPPPGGYEEIARLDVRSGSFTYGAQNKSNAVIRNLRKEAARLGANGVLLQGTGQGPDQSAVSVGGGVGRFGGRSASSVGVGVNISPTQTYASGIAVWVENPPPGD</sequence>
<reference evidence="2" key="1">
    <citation type="journal article" date="2007" name="Int. J. Syst. Evol. Microbiol.">
        <title>Luteimonas composti sp. nov., a moderately thermophilic bacterium isolated from food waste.</title>
        <authorList>
            <person name="Young C.C."/>
            <person name="Kampfer P."/>
            <person name="Chen W.M."/>
            <person name="Yen W.S."/>
            <person name="Arun A.B."/>
            <person name="Lai W.A."/>
            <person name="Shen F.T."/>
            <person name="Rekha P.D."/>
            <person name="Lin K.Y."/>
            <person name="Chou J.H."/>
        </authorList>
    </citation>
    <scope>NUCLEOTIDE SEQUENCE</scope>
    <source>
        <strain evidence="2">CC-YY355</strain>
    </source>
</reference>
<proteinExistence type="predicted"/>
<reference evidence="2" key="2">
    <citation type="submission" date="2023-04" db="EMBL/GenBank/DDBJ databases">
        <authorList>
            <person name="Sun J.-Q."/>
        </authorList>
    </citation>
    <scope>NUCLEOTIDE SEQUENCE</scope>
    <source>
        <strain evidence="2">CC-YY355</strain>
    </source>
</reference>
<feature type="signal peptide" evidence="1">
    <location>
        <begin position="1"/>
        <end position="21"/>
    </location>
</feature>
<feature type="chain" id="PRO_5047216838" description="DUF4156 domain-containing protein" evidence="1">
    <location>
        <begin position="22"/>
        <end position="148"/>
    </location>
</feature>
<organism evidence="2 3">
    <name type="scientific">Luteimonas composti</name>
    <dbReference type="NCBI Taxonomy" id="398257"/>
    <lineage>
        <taxon>Bacteria</taxon>
        <taxon>Pseudomonadati</taxon>
        <taxon>Pseudomonadota</taxon>
        <taxon>Gammaproteobacteria</taxon>
        <taxon>Lysobacterales</taxon>
        <taxon>Lysobacteraceae</taxon>
        <taxon>Luteimonas</taxon>
    </lineage>
</organism>
<gene>
    <name evidence="2" type="ORF">QF205_11850</name>
</gene>
<comment type="caution">
    <text evidence="2">The sequence shown here is derived from an EMBL/GenBank/DDBJ whole genome shotgun (WGS) entry which is preliminary data.</text>
</comment>
<evidence type="ECO:0000256" key="1">
    <source>
        <dbReference type="SAM" id="SignalP"/>
    </source>
</evidence>
<accession>A0ABT6MTI3</accession>
<evidence type="ECO:0008006" key="4">
    <source>
        <dbReference type="Google" id="ProtNLM"/>
    </source>
</evidence>
<evidence type="ECO:0000313" key="2">
    <source>
        <dbReference type="EMBL" id="MDH7453755.1"/>
    </source>
</evidence>
<dbReference type="Proteomes" id="UP001160550">
    <property type="component" value="Unassembled WGS sequence"/>
</dbReference>
<keyword evidence="3" id="KW-1185">Reference proteome</keyword>
<dbReference type="EMBL" id="JARYGX010000023">
    <property type="protein sequence ID" value="MDH7453755.1"/>
    <property type="molecule type" value="Genomic_DNA"/>
</dbReference>
<name>A0ABT6MTI3_9GAMM</name>
<dbReference type="PROSITE" id="PS51257">
    <property type="entry name" value="PROKAR_LIPOPROTEIN"/>
    <property type="match status" value="1"/>
</dbReference>
<evidence type="ECO:0000313" key="3">
    <source>
        <dbReference type="Proteomes" id="UP001160550"/>
    </source>
</evidence>
<keyword evidence="1" id="KW-0732">Signal</keyword>
<protein>
    <recommendedName>
        <fullName evidence="4">DUF4156 domain-containing protein</fullName>
    </recommendedName>
</protein>